<protein>
    <submittedName>
        <fullName evidence="2">Glycosyltransferase involved in cell wall biosynthesis</fullName>
    </submittedName>
</protein>
<dbReference type="SUPFAM" id="SSF53448">
    <property type="entry name" value="Nucleotide-diphospho-sugar transferases"/>
    <property type="match status" value="1"/>
</dbReference>
<dbReference type="InterPro" id="IPR029044">
    <property type="entry name" value="Nucleotide-diphossugar_trans"/>
</dbReference>
<accession>A0ABR9HM73</accession>
<dbReference type="PANTHER" id="PTHR43685:SF2">
    <property type="entry name" value="GLYCOSYLTRANSFERASE 2-LIKE DOMAIN-CONTAINING PROTEIN"/>
    <property type="match status" value="1"/>
</dbReference>
<comment type="caution">
    <text evidence="2">The sequence shown here is derived from an EMBL/GenBank/DDBJ whole genome shotgun (WGS) entry which is preliminary data.</text>
</comment>
<dbReference type="Gene3D" id="3.90.550.10">
    <property type="entry name" value="Spore Coat Polysaccharide Biosynthesis Protein SpsA, Chain A"/>
    <property type="match status" value="1"/>
</dbReference>
<dbReference type="PANTHER" id="PTHR43685">
    <property type="entry name" value="GLYCOSYLTRANSFERASE"/>
    <property type="match status" value="1"/>
</dbReference>
<organism evidence="2 3">
    <name type="scientific">Nocardiopsis terrae</name>
    <dbReference type="NCBI Taxonomy" id="372655"/>
    <lineage>
        <taxon>Bacteria</taxon>
        <taxon>Bacillati</taxon>
        <taxon>Actinomycetota</taxon>
        <taxon>Actinomycetes</taxon>
        <taxon>Streptosporangiales</taxon>
        <taxon>Nocardiopsidaceae</taxon>
        <taxon>Nocardiopsis</taxon>
    </lineage>
</organism>
<evidence type="ECO:0000313" key="3">
    <source>
        <dbReference type="Proteomes" id="UP000598217"/>
    </source>
</evidence>
<name>A0ABR9HM73_9ACTN</name>
<dbReference type="EMBL" id="JADBDY010000001">
    <property type="protein sequence ID" value="MBE1460128.1"/>
    <property type="molecule type" value="Genomic_DNA"/>
</dbReference>
<gene>
    <name evidence="2" type="ORF">H4W79_004342</name>
</gene>
<evidence type="ECO:0000259" key="1">
    <source>
        <dbReference type="Pfam" id="PF00535"/>
    </source>
</evidence>
<reference evidence="2 3" key="1">
    <citation type="submission" date="2020-10" db="EMBL/GenBank/DDBJ databases">
        <title>Sequencing the genomes of 1000 actinobacteria strains.</title>
        <authorList>
            <person name="Klenk H.-P."/>
        </authorList>
    </citation>
    <scope>NUCLEOTIDE SEQUENCE [LARGE SCALE GENOMIC DNA]</scope>
    <source>
        <strain evidence="2 3">DSM 45157</strain>
    </source>
</reference>
<evidence type="ECO:0000313" key="2">
    <source>
        <dbReference type="EMBL" id="MBE1460128.1"/>
    </source>
</evidence>
<dbReference type="CDD" id="cd00761">
    <property type="entry name" value="Glyco_tranf_GTA_type"/>
    <property type="match status" value="1"/>
</dbReference>
<dbReference type="RefSeq" id="WP_191266534.1">
    <property type="nucleotide sequence ID" value="NZ_BMXJ01000001.1"/>
</dbReference>
<dbReference type="Pfam" id="PF00535">
    <property type="entry name" value="Glycos_transf_2"/>
    <property type="match status" value="1"/>
</dbReference>
<dbReference type="Proteomes" id="UP000598217">
    <property type="component" value="Unassembled WGS sequence"/>
</dbReference>
<dbReference type="InterPro" id="IPR050834">
    <property type="entry name" value="Glycosyltransf_2"/>
</dbReference>
<sequence>MTSLSVIIPAKDVAPYIGDTLNSLTRNHRSDFEYVVIDDGSTDATPDIVDGFRKKLPGLRMLHNSAPTGLSSVRNQGVAASDGRYVTFLDGDDWLAPGYLPKAVEAIQVLGVDFIRTDHVQVTGQNRTLHKAPEGRVNQPLPPRSGILPTFTRSMVDYPYASTGLLDRRLADEGLLDFDTRLLTCEDQPWIWRLHLRAGSFARVPIVGLFYRRDVPGSLTQVGDHRQMHFFDAFEGLFNQIADDRDADLYLPKATRAFCSILINHLDRKKRLRRKDQKQLPVRGRSLLRRIPHHILDPTLREMGGLRESRLRSLLGPGKMSLTA</sequence>
<keyword evidence="3" id="KW-1185">Reference proteome</keyword>
<dbReference type="InterPro" id="IPR001173">
    <property type="entry name" value="Glyco_trans_2-like"/>
</dbReference>
<feature type="domain" description="Glycosyltransferase 2-like" evidence="1">
    <location>
        <begin position="5"/>
        <end position="133"/>
    </location>
</feature>
<proteinExistence type="predicted"/>